<reference evidence="1 2" key="1">
    <citation type="submission" date="2016-10" db="EMBL/GenBank/DDBJ databases">
        <authorList>
            <person name="de Groot N.N."/>
        </authorList>
    </citation>
    <scope>NUCLEOTIDE SEQUENCE [LARGE SCALE GENOMIC DNA]</scope>
    <source>
        <strain evidence="1 2">DSM 20678</strain>
    </source>
</reference>
<gene>
    <name evidence="1" type="ORF">SAMN05444406_1252</name>
</gene>
<dbReference type="EMBL" id="FOXR01000025">
    <property type="protein sequence ID" value="SFQ30221.1"/>
    <property type="molecule type" value="Genomic_DNA"/>
</dbReference>
<keyword evidence="2" id="KW-1185">Reference proteome</keyword>
<accession>A0A1I5XE41</accession>
<dbReference type="AlphaFoldDB" id="A0A1I5XE41"/>
<proteinExistence type="predicted"/>
<dbReference type="RefSeq" id="WP_025747382.1">
    <property type="nucleotide sequence ID" value="NZ_FOXR01000025.1"/>
</dbReference>
<organism evidence="1 2">
    <name type="scientific">Caldicoprobacter faecalis</name>
    <dbReference type="NCBI Taxonomy" id="937334"/>
    <lineage>
        <taxon>Bacteria</taxon>
        <taxon>Bacillati</taxon>
        <taxon>Bacillota</taxon>
        <taxon>Clostridia</taxon>
        <taxon>Caldicoprobacterales</taxon>
        <taxon>Caldicoprobacteraceae</taxon>
        <taxon>Caldicoprobacter</taxon>
    </lineage>
</organism>
<dbReference type="Proteomes" id="UP000198577">
    <property type="component" value="Unassembled WGS sequence"/>
</dbReference>
<protein>
    <submittedName>
        <fullName evidence="1">Uncharacterized protein</fullName>
    </submittedName>
</protein>
<dbReference type="STRING" id="937334.SAMN05444406_1252"/>
<evidence type="ECO:0000313" key="2">
    <source>
        <dbReference type="Proteomes" id="UP000198577"/>
    </source>
</evidence>
<evidence type="ECO:0000313" key="1">
    <source>
        <dbReference type="EMBL" id="SFQ30221.1"/>
    </source>
</evidence>
<sequence length="79" mass="9298">MRAGGMVQNGGIKKDENDVLLELVHRALILWKKAEASHLDREKVRWLKSIYVYLLKEARRKSVTLNGRQLLERILYPRI</sequence>
<name>A0A1I5XE41_9FIRM</name>